<accession>A0A5J6T327</accession>
<sequence>MTKAPSWAVTAVIAVWFFGLAMALGELYIARVHADPNLTPSQVMTVDGVDYPVCSVEDCSDQPGQIGIWIDQDTGNQWLSQGETSYRIER</sequence>
<dbReference type="KEGG" id="vg:65122343"/>
<proteinExistence type="predicted"/>
<evidence type="ECO:0000313" key="1">
    <source>
        <dbReference type="EMBL" id="QFG04563.1"/>
    </source>
</evidence>
<organism evidence="1 2">
    <name type="scientific">Mycobacterium phage Jeeves</name>
    <dbReference type="NCBI Taxonomy" id="2652402"/>
    <lineage>
        <taxon>Viruses</taxon>
        <taxon>Duplodnaviria</taxon>
        <taxon>Heunggongvirae</taxon>
        <taxon>Uroviricota</taxon>
        <taxon>Caudoviricetes</taxon>
        <taxon>Luchadorvirus</taxon>
        <taxon>Luchadorvirus jeeves</taxon>
        <taxon>Lucadorvirus jeeves</taxon>
    </lineage>
</organism>
<name>A0A5J6T327_9CAUD</name>
<dbReference type="EMBL" id="MN310541">
    <property type="protein sequence ID" value="QFG04563.1"/>
    <property type="molecule type" value="Genomic_DNA"/>
</dbReference>
<keyword evidence="2" id="KW-1185">Reference proteome</keyword>
<dbReference type="Proteomes" id="UP000327532">
    <property type="component" value="Segment"/>
</dbReference>
<protein>
    <submittedName>
        <fullName evidence="1">Uncharacterized protein</fullName>
    </submittedName>
</protein>
<dbReference type="GeneID" id="65122343"/>
<reference evidence="1 2" key="1">
    <citation type="submission" date="2019-08" db="EMBL/GenBank/DDBJ databases">
        <authorList>
            <person name="Pratt D."/>
            <person name="Casey M."/>
            <person name="Delaney K."/>
            <person name="Garza G."/>
            <person name="Hunt M."/>
            <person name="Riley S."/>
            <person name="Reid J."/>
            <person name="Ettinger A.-S.H."/>
            <person name="Ettinger W.F."/>
            <person name="Fay M."/>
            <person name="Mckenzie S.K."/>
            <person name="Anders K.R."/>
            <person name="Garlena R.A."/>
            <person name="Russell D.A."/>
            <person name="Pope W.H."/>
            <person name="Jacobs-Sera D."/>
            <person name="Hatfull G.F."/>
        </authorList>
    </citation>
    <scope>NUCLEOTIDE SEQUENCE [LARGE SCALE GENOMIC DNA]</scope>
</reference>
<evidence type="ECO:0000313" key="2">
    <source>
        <dbReference type="Proteomes" id="UP000327532"/>
    </source>
</evidence>
<gene>
    <name evidence="1" type="primary">88</name>
    <name evidence="1" type="ORF">SEA_JEEVES_88</name>
</gene>
<dbReference type="RefSeq" id="YP_010104398.1">
    <property type="nucleotide sequence ID" value="NC_055817.1"/>
</dbReference>